<feature type="domain" description="DUF7638" evidence="1">
    <location>
        <begin position="2"/>
        <end position="96"/>
    </location>
</feature>
<dbReference type="EMBL" id="AP025739">
    <property type="protein sequence ID" value="BDI32348.1"/>
    <property type="molecule type" value="Genomic_DNA"/>
</dbReference>
<keyword evidence="4" id="KW-1185">Reference proteome</keyword>
<feature type="domain" description="DUF7639" evidence="2">
    <location>
        <begin position="97"/>
        <end position="152"/>
    </location>
</feature>
<dbReference type="AlphaFoldDB" id="A0A402CXB4"/>
<dbReference type="KEGG" id="ccot:CCAX7_43990"/>
<dbReference type="InterPro" id="IPR056055">
    <property type="entry name" value="DUF7638"/>
</dbReference>
<evidence type="ECO:0000259" key="2">
    <source>
        <dbReference type="Pfam" id="PF24645"/>
    </source>
</evidence>
<dbReference type="Proteomes" id="UP000287394">
    <property type="component" value="Chromosome"/>
</dbReference>
<dbReference type="Pfam" id="PF24644">
    <property type="entry name" value="DUF7638"/>
    <property type="match status" value="1"/>
</dbReference>
<sequence length="156" mass="18184">MPGTYLQAFIKNGRHFFVTEIKIYKDGMIDCWGFVDFEGFQEKIRSGWVRTRLPEGARVSMMESLNFTATDVKAGVEEVEFVKQVADEILSLNKKPTSAHFCGEALRQYKQDPTESNRERLRTAYEAVPKHMRLFLGDMDSKDWEYKRILDEKNSD</sequence>
<evidence type="ECO:0000313" key="4">
    <source>
        <dbReference type="Proteomes" id="UP000287394"/>
    </source>
</evidence>
<proteinExistence type="predicted"/>
<name>A0A402CXB4_9BACT</name>
<gene>
    <name evidence="3" type="ORF">CCAX7_43990</name>
</gene>
<dbReference type="Pfam" id="PF24645">
    <property type="entry name" value="DUF7639"/>
    <property type="match status" value="1"/>
</dbReference>
<accession>A0A402CXB4</accession>
<reference evidence="3 4" key="1">
    <citation type="journal article" date="2019" name="Int. J. Syst. Evol. Microbiol.">
        <title>Capsulimonas corticalis gen. nov., sp. nov., an aerobic capsulated bacterium, of a novel bacterial order, Capsulimonadales ord. nov., of the class Armatimonadia of the phylum Armatimonadetes.</title>
        <authorList>
            <person name="Li J."/>
            <person name="Kudo C."/>
            <person name="Tonouchi A."/>
        </authorList>
    </citation>
    <scope>NUCLEOTIDE SEQUENCE [LARGE SCALE GENOMIC DNA]</scope>
    <source>
        <strain evidence="3 4">AX-7</strain>
    </source>
</reference>
<protein>
    <submittedName>
        <fullName evidence="3">Uncharacterized protein</fullName>
    </submittedName>
</protein>
<organism evidence="3 4">
    <name type="scientific">Capsulimonas corticalis</name>
    <dbReference type="NCBI Taxonomy" id="2219043"/>
    <lineage>
        <taxon>Bacteria</taxon>
        <taxon>Bacillati</taxon>
        <taxon>Armatimonadota</taxon>
        <taxon>Armatimonadia</taxon>
        <taxon>Capsulimonadales</taxon>
        <taxon>Capsulimonadaceae</taxon>
        <taxon>Capsulimonas</taxon>
    </lineage>
</organism>
<dbReference type="InterPro" id="IPR056056">
    <property type="entry name" value="DUF7639"/>
</dbReference>
<evidence type="ECO:0000313" key="3">
    <source>
        <dbReference type="EMBL" id="BDI32348.1"/>
    </source>
</evidence>
<evidence type="ECO:0000259" key="1">
    <source>
        <dbReference type="Pfam" id="PF24644"/>
    </source>
</evidence>